<feature type="transmembrane region" description="Helical" evidence="9">
    <location>
        <begin position="139"/>
        <end position="160"/>
    </location>
</feature>
<feature type="transmembrane region" description="Helical" evidence="9">
    <location>
        <begin position="206"/>
        <end position="224"/>
    </location>
</feature>
<dbReference type="KEGG" id="stri:C7M71_024665"/>
<dbReference type="InterPro" id="IPR005829">
    <property type="entry name" value="Sugar_transporter_CS"/>
</dbReference>
<dbReference type="InterPro" id="IPR011701">
    <property type="entry name" value="MFS"/>
</dbReference>
<evidence type="ECO:0000256" key="4">
    <source>
        <dbReference type="ARBA" id="ARBA00022692"/>
    </source>
</evidence>
<feature type="transmembrane region" description="Helical" evidence="9">
    <location>
        <begin position="270"/>
        <end position="293"/>
    </location>
</feature>
<dbReference type="SUPFAM" id="SSF103473">
    <property type="entry name" value="MFS general substrate transporter"/>
    <property type="match status" value="1"/>
</dbReference>
<dbReference type="GO" id="GO:0022857">
    <property type="term" value="F:transmembrane transporter activity"/>
    <property type="evidence" value="ECO:0007669"/>
    <property type="project" value="InterPro"/>
</dbReference>
<feature type="region of interest" description="Disordered" evidence="8">
    <location>
        <begin position="464"/>
        <end position="485"/>
    </location>
</feature>
<comment type="subcellular location">
    <subcellularLocation>
        <location evidence="1">Cell membrane</location>
        <topology evidence="1">Multi-pass membrane protein</topology>
    </subcellularLocation>
</comment>
<dbReference type="CDD" id="cd17321">
    <property type="entry name" value="MFS_MMR_MDR_like"/>
    <property type="match status" value="1"/>
</dbReference>
<feature type="transmembrane region" description="Helical" evidence="9">
    <location>
        <begin position="12"/>
        <end position="33"/>
    </location>
</feature>
<keyword evidence="4 9" id="KW-0812">Transmembrane</keyword>
<dbReference type="InterPro" id="IPR036259">
    <property type="entry name" value="MFS_trans_sf"/>
</dbReference>
<feature type="domain" description="Major facilitator superfamily (MFS) profile" evidence="10">
    <location>
        <begin position="11"/>
        <end position="465"/>
    </location>
</feature>
<evidence type="ECO:0000256" key="6">
    <source>
        <dbReference type="ARBA" id="ARBA00023136"/>
    </source>
</evidence>
<evidence type="ECO:0000256" key="2">
    <source>
        <dbReference type="ARBA" id="ARBA00022448"/>
    </source>
</evidence>
<feature type="transmembrane region" description="Helical" evidence="9">
    <location>
        <begin position="441"/>
        <end position="461"/>
    </location>
</feature>
<dbReference type="OrthoDB" id="9807274at2"/>
<dbReference type="RefSeq" id="WP_111492671.1">
    <property type="nucleotide sequence ID" value="NZ_CP031264.1"/>
</dbReference>
<name>A0A345T2A7_9ACTN</name>
<feature type="transmembrane region" description="Helical" evidence="9">
    <location>
        <begin position="335"/>
        <end position="353"/>
    </location>
</feature>
<dbReference type="GO" id="GO:0005886">
    <property type="term" value="C:plasma membrane"/>
    <property type="evidence" value="ECO:0007669"/>
    <property type="project" value="UniProtKB-SubCell"/>
</dbReference>
<dbReference type="PROSITE" id="PS00216">
    <property type="entry name" value="SUGAR_TRANSPORT_1"/>
    <property type="match status" value="1"/>
</dbReference>
<evidence type="ECO:0000256" key="7">
    <source>
        <dbReference type="ARBA" id="ARBA00023251"/>
    </source>
</evidence>
<proteinExistence type="predicted"/>
<keyword evidence="12" id="KW-1185">Reference proteome</keyword>
<dbReference type="AlphaFoldDB" id="A0A345T2A7"/>
<dbReference type="PANTHER" id="PTHR42718:SF46">
    <property type="entry name" value="BLR6921 PROTEIN"/>
    <property type="match status" value="1"/>
</dbReference>
<dbReference type="GO" id="GO:0046677">
    <property type="term" value="P:response to antibiotic"/>
    <property type="evidence" value="ECO:0007669"/>
    <property type="project" value="UniProtKB-KW"/>
</dbReference>
<keyword evidence="7" id="KW-0046">Antibiotic resistance</keyword>
<evidence type="ECO:0000313" key="11">
    <source>
        <dbReference type="EMBL" id="AXI80112.1"/>
    </source>
</evidence>
<evidence type="ECO:0000259" key="10">
    <source>
        <dbReference type="PROSITE" id="PS50850"/>
    </source>
</evidence>
<organism evidence="11 12">
    <name type="scientific">Peterkaempfera bronchialis</name>
    <dbReference type="NCBI Taxonomy" id="2126346"/>
    <lineage>
        <taxon>Bacteria</taxon>
        <taxon>Bacillati</taxon>
        <taxon>Actinomycetota</taxon>
        <taxon>Actinomycetes</taxon>
        <taxon>Kitasatosporales</taxon>
        <taxon>Streptomycetaceae</taxon>
        <taxon>Peterkaempfera</taxon>
    </lineage>
</organism>
<evidence type="ECO:0000256" key="1">
    <source>
        <dbReference type="ARBA" id="ARBA00004651"/>
    </source>
</evidence>
<sequence>MAGVLAGRRAALLLLTGVELIVFLDVSIINLAMPTIGAALGMSVVALAWVSTAYQVTFGGFQLGAGRTADLFGRRMMFRVGLALFTGASLLAGLTSTGWVLITARAIQGVGAAVLIPAELALLTAMFTEPEARRRAFGVWSAMGAVGAAGGVALGGAIVQLLGWEWVFLVNVPIGVAGLLLSTRLLPADGIDRRSVSRRRLDLPGMLTGTGCLLLVVYVATMASEGGLDTVQWLLAALAVVLGVSFVLIERRVAEPLLPFRIFRERNITGSSAANFVVGATHVPAFVFISLYFQEVHGYNAIRAGLAVLPIALLGIPVSRTLIPIALKRLGPRPVLAYGMAFLAVALFIMGRLPVDADYVTGFLPAAVIFAVGLPACFVGSTMPGVRAADPAETGIVSGVVNTTQRLGAGLGVAVLASVAGSHTASVGGDRATALNAGFHWAFLGASGLAVLGVVVALAIIRPEPEQPPEPTGDAAAATSPAAAD</sequence>
<evidence type="ECO:0000313" key="12">
    <source>
        <dbReference type="Proteomes" id="UP000249340"/>
    </source>
</evidence>
<keyword evidence="6 9" id="KW-0472">Membrane</keyword>
<dbReference type="EMBL" id="CP031264">
    <property type="protein sequence ID" value="AXI80112.1"/>
    <property type="molecule type" value="Genomic_DNA"/>
</dbReference>
<reference evidence="12" key="1">
    <citation type="submission" date="2018-07" db="EMBL/GenBank/DDBJ databases">
        <title>Streptacidiphilus bronchialis DSM 106435 chromosome.</title>
        <authorList>
            <person name="Batra D."/>
            <person name="Gulvik C.A."/>
        </authorList>
    </citation>
    <scope>NUCLEOTIDE SEQUENCE [LARGE SCALE GENOMIC DNA]</scope>
    <source>
        <strain evidence="12">DSM 106435</strain>
    </source>
</reference>
<accession>A0A345T2A7</accession>
<protein>
    <submittedName>
        <fullName evidence="11">MFS transporter</fullName>
    </submittedName>
</protein>
<dbReference type="Proteomes" id="UP000249340">
    <property type="component" value="Chromosome"/>
</dbReference>
<feature type="compositionally biased region" description="Low complexity" evidence="8">
    <location>
        <begin position="475"/>
        <end position="485"/>
    </location>
</feature>
<dbReference type="PROSITE" id="PS50850">
    <property type="entry name" value="MFS"/>
    <property type="match status" value="1"/>
</dbReference>
<dbReference type="InterPro" id="IPR020846">
    <property type="entry name" value="MFS_dom"/>
</dbReference>
<evidence type="ECO:0000256" key="3">
    <source>
        <dbReference type="ARBA" id="ARBA00022475"/>
    </source>
</evidence>
<evidence type="ECO:0000256" key="8">
    <source>
        <dbReference type="SAM" id="MobiDB-lite"/>
    </source>
</evidence>
<dbReference type="Gene3D" id="1.20.1250.20">
    <property type="entry name" value="MFS general substrate transporter like domains"/>
    <property type="match status" value="1"/>
</dbReference>
<keyword evidence="3" id="KW-1003">Cell membrane</keyword>
<evidence type="ECO:0000256" key="5">
    <source>
        <dbReference type="ARBA" id="ARBA00022989"/>
    </source>
</evidence>
<dbReference type="Pfam" id="PF07690">
    <property type="entry name" value="MFS_1"/>
    <property type="match status" value="1"/>
</dbReference>
<feature type="transmembrane region" description="Helical" evidence="9">
    <location>
        <begin position="107"/>
        <end position="127"/>
    </location>
</feature>
<feature type="transmembrane region" description="Helical" evidence="9">
    <location>
        <begin position="39"/>
        <end position="61"/>
    </location>
</feature>
<feature type="transmembrane region" description="Helical" evidence="9">
    <location>
        <begin position="82"/>
        <end position="101"/>
    </location>
</feature>
<feature type="transmembrane region" description="Helical" evidence="9">
    <location>
        <begin position="359"/>
        <end position="379"/>
    </location>
</feature>
<gene>
    <name evidence="11" type="ORF">C7M71_024665</name>
</gene>
<dbReference type="Gene3D" id="1.20.1720.10">
    <property type="entry name" value="Multidrug resistance protein D"/>
    <property type="match status" value="1"/>
</dbReference>
<feature type="transmembrane region" description="Helical" evidence="9">
    <location>
        <begin position="166"/>
        <end position="186"/>
    </location>
</feature>
<feature type="transmembrane region" description="Helical" evidence="9">
    <location>
        <begin position="230"/>
        <end position="249"/>
    </location>
</feature>
<feature type="transmembrane region" description="Helical" evidence="9">
    <location>
        <begin position="305"/>
        <end position="323"/>
    </location>
</feature>
<evidence type="ECO:0000256" key="9">
    <source>
        <dbReference type="SAM" id="Phobius"/>
    </source>
</evidence>
<keyword evidence="2" id="KW-0813">Transport</keyword>
<dbReference type="PANTHER" id="PTHR42718">
    <property type="entry name" value="MAJOR FACILITATOR SUPERFAMILY MULTIDRUG TRANSPORTER MFSC"/>
    <property type="match status" value="1"/>
</dbReference>
<keyword evidence="5 9" id="KW-1133">Transmembrane helix</keyword>